<sequence length="60" mass="6707">MIENAGGHIEVRSQLDQGSIFLVYLPQREYVHQELPFGVNLLTHRLVQAGSYELSGPAIN</sequence>
<keyword evidence="2" id="KW-1185">Reference proteome</keyword>
<protein>
    <recommendedName>
        <fullName evidence="3">Histidine kinase/HSP90-like ATPase domain-containing protein</fullName>
    </recommendedName>
</protein>
<gene>
    <name evidence="1" type="ORF">GCM10011383_16510</name>
</gene>
<dbReference type="EMBL" id="BMHT01000003">
    <property type="protein sequence ID" value="GGF06106.1"/>
    <property type="molecule type" value="Genomic_DNA"/>
</dbReference>
<comment type="caution">
    <text evidence="1">The sequence shown here is derived from an EMBL/GenBank/DDBJ whole genome shotgun (WGS) entry which is preliminary data.</text>
</comment>
<name>A0ABQ1TZ82_9BACT</name>
<dbReference type="RefSeq" id="WP_188813048.1">
    <property type="nucleotide sequence ID" value="NZ_BMHT01000003.1"/>
</dbReference>
<proteinExistence type="predicted"/>
<accession>A0ABQ1TZ82</accession>
<reference evidence="2" key="1">
    <citation type="journal article" date="2019" name="Int. J. Syst. Evol. Microbiol.">
        <title>The Global Catalogue of Microorganisms (GCM) 10K type strain sequencing project: providing services to taxonomists for standard genome sequencing and annotation.</title>
        <authorList>
            <consortium name="The Broad Institute Genomics Platform"/>
            <consortium name="The Broad Institute Genome Sequencing Center for Infectious Disease"/>
            <person name="Wu L."/>
            <person name="Ma J."/>
        </authorList>
    </citation>
    <scope>NUCLEOTIDE SEQUENCE [LARGE SCALE GENOMIC DNA]</scope>
    <source>
        <strain evidence="2">CGMCC 1.15197</strain>
    </source>
</reference>
<organism evidence="1 2">
    <name type="scientific">Hymenobacter cavernae</name>
    <dbReference type="NCBI Taxonomy" id="2044852"/>
    <lineage>
        <taxon>Bacteria</taxon>
        <taxon>Pseudomonadati</taxon>
        <taxon>Bacteroidota</taxon>
        <taxon>Cytophagia</taxon>
        <taxon>Cytophagales</taxon>
        <taxon>Hymenobacteraceae</taxon>
        <taxon>Hymenobacter</taxon>
    </lineage>
</organism>
<evidence type="ECO:0008006" key="3">
    <source>
        <dbReference type="Google" id="ProtNLM"/>
    </source>
</evidence>
<evidence type="ECO:0000313" key="1">
    <source>
        <dbReference type="EMBL" id="GGF06106.1"/>
    </source>
</evidence>
<dbReference type="Proteomes" id="UP000632273">
    <property type="component" value="Unassembled WGS sequence"/>
</dbReference>
<evidence type="ECO:0000313" key="2">
    <source>
        <dbReference type="Proteomes" id="UP000632273"/>
    </source>
</evidence>